<dbReference type="GO" id="GO:0006298">
    <property type="term" value="P:mismatch repair"/>
    <property type="evidence" value="ECO:0007669"/>
    <property type="project" value="InterPro"/>
</dbReference>
<dbReference type="Gene3D" id="1.10.1420.10">
    <property type="match status" value="1"/>
</dbReference>
<keyword evidence="7" id="KW-0067">ATP-binding</keyword>
<dbReference type="FunFam" id="1.10.1420.10:FF:000036">
    <property type="entry name" value="DNA mismatch repair protein Msh1"/>
    <property type="match status" value="1"/>
</dbReference>
<dbReference type="PANTHER" id="PTHR11361">
    <property type="entry name" value="DNA MISMATCH REPAIR PROTEIN MUTS FAMILY MEMBER"/>
    <property type="match status" value="1"/>
</dbReference>
<dbReference type="FunFam" id="3.40.50.300:FF:001238">
    <property type="entry name" value="DNA mismatch repair protein"/>
    <property type="match status" value="1"/>
</dbReference>
<dbReference type="InterPro" id="IPR007696">
    <property type="entry name" value="DNA_mismatch_repair_MutS_core"/>
</dbReference>
<evidence type="ECO:0000256" key="1">
    <source>
        <dbReference type="ARBA" id="ARBA00004123"/>
    </source>
</evidence>
<dbReference type="SUPFAM" id="SSF55271">
    <property type="entry name" value="DNA repair protein MutS, domain I"/>
    <property type="match status" value="1"/>
</dbReference>
<evidence type="ECO:0000256" key="9">
    <source>
        <dbReference type="ARBA" id="ARBA00023204"/>
    </source>
</evidence>
<dbReference type="InterPro" id="IPR036187">
    <property type="entry name" value="DNA_mismatch_repair_MutS_sf"/>
</dbReference>
<evidence type="ECO:0000256" key="3">
    <source>
        <dbReference type="ARBA" id="ARBA00019000"/>
    </source>
</evidence>
<name>A0A2G7FLL0_9EURO</name>
<feature type="compositionally biased region" description="Low complexity" evidence="13">
    <location>
        <begin position="1111"/>
        <end position="1128"/>
    </location>
</feature>
<evidence type="ECO:0000256" key="5">
    <source>
        <dbReference type="ARBA" id="ARBA00022741"/>
    </source>
</evidence>
<keyword evidence="5" id="KW-0547">Nucleotide-binding</keyword>
<dbReference type="Pfam" id="PF00488">
    <property type="entry name" value="MutS_V"/>
    <property type="match status" value="1"/>
</dbReference>
<keyword evidence="9" id="KW-0234">DNA repair</keyword>
<comment type="function">
    <text evidence="11">Component of the post-replicative DNA mismatch repair system (MMR). Heterodimerizes with MSH2 to form MutS beta, which binds to DNA mismatches thereby initiating DNA repair. MSH3 provides substrate-binding and substrate specificity to the complex. When bound, the MutS beta heterodimer bends the DNA helix and shields approximately 20 base pairs. Acts mainly to repair insertion-deletion loops (IDLs) from 2 to 13 nucleotides in size, but can also repair base-base and single insertion-deletion mismatches that occur during replication. After mismatch binding, forms a ternary complex with the MutL alpha heterodimer, which is thought to be responsible for directing the downstream MMR events, including strand discrimination, excision, and resynthesis. ATP binding and hydrolysis play a pivotal role in mismatch repair functions.</text>
</comment>
<dbReference type="SUPFAM" id="SSF53150">
    <property type="entry name" value="DNA repair protein MutS, domain II"/>
    <property type="match status" value="1"/>
</dbReference>
<comment type="subunit">
    <text evidence="12">Heterodimer consisting of MSH2-MSH3 (MutS beta). Forms a ternary complex with MutL alpha (MLH1-PMS1).</text>
</comment>
<organism evidence="15 16">
    <name type="scientific">Aspergillus arachidicola</name>
    <dbReference type="NCBI Taxonomy" id="656916"/>
    <lineage>
        <taxon>Eukaryota</taxon>
        <taxon>Fungi</taxon>
        <taxon>Dikarya</taxon>
        <taxon>Ascomycota</taxon>
        <taxon>Pezizomycotina</taxon>
        <taxon>Eurotiomycetes</taxon>
        <taxon>Eurotiomycetidae</taxon>
        <taxon>Eurotiales</taxon>
        <taxon>Aspergillaceae</taxon>
        <taxon>Aspergillus</taxon>
        <taxon>Aspergillus subgen. Circumdati</taxon>
    </lineage>
</organism>
<dbReference type="EMBL" id="NEXV01000554">
    <property type="protein sequence ID" value="PIG81518.1"/>
    <property type="molecule type" value="Genomic_DNA"/>
</dbReference>
<evidence type="ECO:0000256" key="6">
    <source>
        <dbReference type="ARBA" id="ARBA00022763"/>
    </source>
</evidence>
<dbReference type="Pfam" id="PF05188">
    <property type="entry name" value="MutS_II"/>
    <property type="match status" value="1"/>
</dbReference>
<dbReference type="STRING" id="656916.A0A2G7FLL0"/>
<comment type="subcellular location">
    <subcellularLocation>
        <location evidence="1">Nucleus</location>
    </subcellularLocation>
</comment>
<evidence type="ECO:0000256" key="4">
    <source>
        <dbReference type="ARBA" id="ARBA00022151"/>
    </source>
</evidence>
<dbReference type="FunFam" id="3.30.420.110:FF:000022">
    <property type="entry name" value="DNA mismatch repair protein Msh1"/>
    <property type="match status" value="1"/>
</dbReference>
<dbReference type="GO" id="GO:0005524">
    <property type="term" value="F:ATP binding"/>
    <property type="evidence" value="ECO:0007669"/>
    <property type="project" value="UniProtKB-KW"/>
</dbReference>
<evidence type="ECO:0000256" key="7">
    <source>
        <dbReference type="ARBA" id="ARBA00022840"/>
    </source>
</evidence>
<accession>A0A2G7FLL0</accession>
<dbReference type="FunFam" id="3.40.1170.10:FF:000010">
    <property type="entry name" value="DNA mismatch repair protein Msh1"/>
    <property type="match status" value="1"/>
</dbReference>
<dbReference type="InterPro" id="IPR000432">
    <property type="entry name" value="DNA_mismatch_repair_MutS_C"/>
</dbReference>
<dbReference type="Pfam" id="PF05192">
    <property type="entry name" value="MutS_III"/>
    <property type="match status" value="1"/>
</dbReference>
<gene>
    <name evidence="15" type="ORF">AARAC_010570</name>
</gene>
<keyword evidence="6" id="KW-0227">DNA damage</keyword>
<evidence type="ECO:0000313" key="15">
    <source>
        <dbReference type="EMBL" id="PIG81518.1"/>
    </source>
</evidence>
<dbReference type="Gene3D" id="3.40.1170.10">
    <property type="entry name" value="DNA repair protein MutS, domain I"/>
    <property type="match status" value="1"/>
</dbReference>
<dbReference type="SMART" id="SM00534">
    <property type="entry name" value="MUTSac"/>
    <property type="match status" value="1"/>
</dbReference>
<dbReference type="InterPro" id="IPR027417">
    <property type="entry name" value="P-loop_NTPase"/>
</dbReference>
<dbReference type="Pfam" id="PF01624">
    <property type="entry name" value="MutS_I"/>
    <property type="match status" value="1"/>
</dbReference>
<dbReference type="Gene3D" id="3.30.420.110">
    <property type="entry name" value="MutS, connector domain"/>
    <property type="match status" value="1"/>
</dbReference>
<evidence type="ECO:0000256" key="2">
    <source>
        <dbReference type="ARBA" id="ARBA00006271"/>
    </source>
</evidence>
<feature type="domain" description="DNA mismatch repair proteins mutS family" evidence="14">
    <location>
        <begin position="995"/>
        <end position="1011"/>
    </location>
</feature>
<keyword evidence="10" id="KW-0539">Nucleus</keyword>
<evidence type="ECO:0000256" key="10">
    <source>
        <dbReference type="ARBA" id="ARBA00023242"/>
    </source>
</evidence>
<dbReference type="SMART" id="SM00533">
    <property type="entry name" value="MUTSd"/>
    <property type="match status" value="1"/>
</dbReference>
<dbReference type="PANTHER" id="PTHR11361:SF34">
    <property type="entry name" value="DNA MISMATCH REPAIR PROTEIN MSH1, MITOCHONDRIAL"/>
    <property type="match status" value="1"/>
</dbReference>
<reference evidence="15 16" key="1">
    <citation type="submission" date="2017-05" db="EMBL/GenBank/DDBJ databases">
        <title>Genome sequence for an aflatoxigenic pathogen of Argentinian peanut, Aspergillus arachidicola.</title>
        <authorList>
            <person name="Moore G."/>
            <person name="Beltz S.B."/>
            <person name="Mack B.M."/>
        </authorList>
    </citation>
    <scope>NUCLEOTIDE SEQUENCE [LARGE SCALE GENOMIC DNA]</scope>
    <source>
        <strain evidence="15 16">CBS 117610</strain>
    </source>
</reference>
<feature type="region of interest" description="Disordered" evidence="13">
    <location>
        <begin position="1104"/>
        <end position="1128"/>
    </location>
</feature>
<protein>
    <recommendedName>
        <fullName evidence="3">DNA mismatch repair protein MSH3</fullName>
    </recommendedName>
    <alternativeName>
        <fullName evidence="4">DNA mismatch repair protein msh3</fullName>
    </alternativeName>
</protein>
<keyword evidence="8" id="KW-0238">DNA-binding</keyword>
<dbReference type="GO" id="GO:0005739">
    <property type="term" value="C:mitochondrion"/>
    <property type="evidence" value="ECO:0007669"/>
    <property type="project" value="TreeGrafter"/>
</dbReference>
<feature type="region of interest" description="Disordered" evidence="13">
    <location>
        <begin position="692"/>
        <end position="719"/>
    </location>
</feature>
<dbReference type="Gene3D" id="3.40.50.300">
    <property type="entry name" value="P-loop containing nucleotide triphosphate hydrolases"/>
    <property type="match status" value="1"/>
</dbReference>
<evidence type="ECO:0000256" key="11">
    <source>
        <dbReference type="ARBA" id="ARBA00025373"/>
    </source>
</evidence>
<dbReference type="InterPro" id="IPR007860">
    <property type="entry name" value="DNA_mmatch_repair_MutS_con_dom"/>
</dbReference>
<dbReference type="GO" id="GO:0140664">
    <property type="term" value="F:ATP-dependent DNA damage sensor activity"/>
    <property type="evidence" value="ECO:0007669"/>
    <property type="project" value="InterPro"/>
</dbReference>
<dbReference type="GO" id="GO:0005634">
    <property type="term" value="C:nucleus"/>
    <property type="evidence" value="ECO:0007669"/>
    <property type="project" value="TreeGrafter"/>
</dbReference>
<dbReference type="GO" id="GO:0030983">
    <property type="term" value="F:mismatched DNA binding"/>
    <property type="evidence" value="ECO:0007669"/>
    <property type="project" value="InterPro"/>
</dbReference>
<evidence type="ECO:0000313" key="16">
    <source>
        <dbReference type="Proteomes" id="UP000231358"/>
    </source>
</evidence>
<sequence>QTRSCYDWNESSGLEELTINRRVDTPATRNESCNYMRFQKVSQTWSILLQQTSFLVGAGPQAAWDVSRFEWRRRKVWRSLPQAVINSLPFSRSRTKSPLVKLVTKPNNDLQPSIHAGIMPVYGSRVSHLIPSRISSLWKTDPILPYHCQVHRTICHHARRPSLRIAMPSPAPNFTLQRGAKTRSTVKLKDLPQGALKLEPYHDTVEDAPRYPPVVQGHRNNMEKFQNCVILTRVGGFYELYFEQAEELAPLLNIKLASKKTSAGPVPMAGFPFFQLDRFLKTLVQDLNKYVAISEEFAHSVEDKARTGGLLFDRKVARIITPGTLIDEKFMDPAENNFLLAIYIDEPSLKAQLEQHDVSSHQHVLSSASQPVGLSWLDLSTGDFFTQSTTAQMLPSAIARIGAREILVDRGIQDLIGQELQLLVGHDHRLMTFFPYPQDILPMSQWDSMLEAPVSPKSIKSFTPEETAAGYSLLEYIRVQLQGLDLKLQPPRRRHLSESMNIDRNSLRGLEILETARDGFGKGSLLHAVRRTSTKSGARLLRDRLSSPSTSLQVINERLDLVSGFIANSELRDSVTQLLKRSYDAQRLVQKFTLGRGDPDDLICLSRAIEASKEIKRVLSATGFDVSSSAQANDSLTTMTDRLHLDGPTILADRILAAIDEEGLIQKQRIEDDTAAEAAILAQEVTMNEGLPTDLDALPKKVRSKSSNRAGTAADEPPDVDTWIMRRDASPALRTLHQALTKLQDEKVSLTQRLRDSVGSSTLTLKWTPGLGHICHVKGTKVSQQALEELGVTRNVSTTKSTRSFYLPAWTELGSRTDQVKLQIRQEEQLIFERLRREVILNLVKIRRNAAVMDELDVACSFATLAQEQRLVRPILNKGTSHKIVGGRHPTVKLGLEEQGRRFVSNDCFLGDQERIWLITGPNMAGKSTFLRQNALITILAQVGSFVPAEYAEIGIVDQIFSRIGAADDLFRDQSTFMVEMLETAAILKQATSRSFVIMDEVGRGTTPGDGTAVSFACLHHLHYRNRCRTLFATHFHELADMTHDFDALGRYCTDVKETASGSFSFVHRLRKGVNRESHALKVAQLAGLPKEVLEMARNVRDSVRSGQKTSSADVNWNAAAAPNPVVS</sequence>
<feature type="non-terminal residue" evidence="15">
    <location>
        <position position="1"/>
    </location>
</feature>
<dbReference type="InterPro" id="IPR007695">
    <property type="entry name" value="DNA_mismatch_repair_MutS-lik_N"/>
</dbReference>
<dbReference type="PROSITE" id="PS00486">
    <property type="entry name" value="DNA_MISMATCH_REPAIR_2"/>
    <property type="match status" value="1"/>
</dbReference>
<comment type="caution">
    <text evidence="15">The sequence shown here is derived from an EMBL/GenBank/DDBJ whole genome shotgun (WGS) entry which is preliminary data.</text>
</comment>
<dbReference type="GO" id="GO:0043504">
    <property type="term" value="P:mitochondrial DNA repair"/>
    <property type="evidence" value="ECO:0007669"/>
    <property type="project" value="TreeGrafter"/>
</dbReference>
<evidence type="ECO:0000259" key="14">
    <source>
        <dbReference type="PROSITE" id="PS00486"/>
    </source>
</evidence>
<evidence type="ECO:0000256" key="13">
    <source>
        <dbReference type="SAM" id="MobiDB-lite"/>
    </source>
</evidence>
<proteinExistence type="inferred from homology"/>
<dbReference type="InterPro" id="IPR045076">
    <property type="entry name" value="MutS"/>
</dbReference>
<dbReference type="InterPro" id="IPR036678">
    <property type="entry name" value="MutS_con_dom_sf"/>
</dbReference>
<dbReference type="FunFam" id="1.10.1420.10:FF:000042">
    <property type="entry name" value="DNA mismatch repair protein Msh1"/>
    <property type="match status" value="1"/>
</dbReference>
<dbReference type="SUPFAM" id="SSF48334">
    <property type="entry name" value="DNA repair protein MutS, domain III"/>
    <property type="match status" value="1"/>
</dbReference>
<dbReference type="FunFam" id="1.10.1420.10:FF:000046">
    <property type="entry name" value="DNA mismatch repair protein Msh1"/>
    <property type="match status" value="1"/>
</dbReference>
<dbReference type="AlphaFoldDB" id="A0A2G7FLL0"/>
<evidence type="ECO:0000256" key="12">
    <source>
        <dbReference type="ARBA" id="ARBA00025902"/>
    </source>
</evidence>
<dbReference type="Proteomes" id="UP000231358">
    <property type="component" value="Unassembled WGS sequence"/>
</dbReference>
<dbReference type="SUPFAM" id="SSF52540">
    <property type="entry name" value="P-loop containing nucleoside triphosphate hydrolases"/>
    <property type="match status" value="1"/>
</dbReference>
<dbReference type="InterPro" id="IPR016151">
    <property type="entry name" value="DNA_mismatch_repair_MutS_N"/>
</dbReference>
<evidence type="ECO:0000256" key="8">
    <source>
        <dbReference type="ARBA" id="ARBA00023125"/>
    </source>
</evidence>
<comment type="similarity">
    <text evidence="2">Belongs to the DNA mismatch repair MutS family.</text>
</comment>
<keyword evidence="16" id="KW-1185">Reference proteome</keyword>